<evidence type="ECO:0000313" key="3">
    <source>
        <dbReference type="Proteomes" id="UP000316196"/>
    </source>
</evidence>
<keyword evidence="1" id="KW-0812">Transmembrane</keyword>
<evidence type="ECO:0000313" key="2">
    <source>
        <dbReference type="EMBL" id="TQL58289.1"/>
    </source>
</evidence>
<keyword evidence="1" id="KW-1133">Transmembrane helix</keyword>
<gene>
    <name evidence="2" type="ORF">FB460_2149</name>
</gene>
<reference evidence="2 3" key="1">
    <citation type="submission" date="2019-06" db="EMBL/GenBank/DDBJ databases">
        <title>Sequencing the genomes of 1000 actinobacteria strains.</title>
        <authorList>
            <person name="Klenk H.-P."/>
        </authorList>
    </citation>
    <scope>NUCLEOTIDE SEQUENCE [LARGE SCALE GENOMIC DNA]</scope>
    <source>
        <strain evidence="2 3">DSM 8251</strain>
    </source>
</reference>
<feature type="transmembrane region" description="Helical" evidence="1">
    <location>
        <begin position="36"/>
        <end position="57"/>
    </location>
</feature>
<comment type="caution">
    <text evidence="2">The sequence shown here is derived from an EMBL/GenBank/DDBJ whole genome shotgun (WGS) entry which is preliminary data.</text>
</comment>
<dbReference type="AlphaFoldDB" id="A0A542ZDD7"/>
<protein>
    <submittedName>
        <fullName evidence="2">Uncharacterized protein</fullName>
    </submittedName>
</protein>
<dbReference type="Proteomes" id="UP000316196">
    <property type="component" value="Unassembled WGS sequence"/>
</dbReference>
<dbReference type="RefSeq" id="WP_142094094.1">
    <property type="nucleotide sequence ID" value="NZ_BAAAMD010000002.1"/>
</dbReference>
<keyword evidence="3" id="KW-1185">Reference proteome</keyword>
<evidence type="ECO:0000256" key="1">
    <source>
        <dbReference type="SAM" id="Phobius"/>
    </source>
</evidence>
<sequence length="94" mass="9943">MSSTASLTNKELLLAASAALAAWFVARIVSHTTEGWIAPVAADTAFVVAAGAILVVLQRLATSQQVEGVERHLTEELQAAESRRPDTDDAPTKE</sequence>
<name>A0A542ZDD7_9ACTN</name>
<proteinExistence type="predicted"/>
<accession>A0A542ZDD7</accession>
<organism evidence="2 3">
    <name type="scientific">Propioniferax innocua</name>
    <dbReference type="NCBI Taxonomy" id="1753"/>
    <lineage>
        <taxon>Bacteria</taxon>
        <taxon>Bacillati</taxon>
        <taxon>Actinomycetota</taxon>
        <taxon>Actinomycetes</taxon>
        <taxon>Propionibacteriales</taxon>
        <taxon>Propionibacteriaceae</taxon>
        <taxon>Propioniferax</taxon>
    </lineage>
</organism>
<feature type="transmembrane region" description="Helical" evidence="1">
    <location>
        <begin position="12"/>
        <end position="30"/>
    </location>
</feature>
<keyword evidence="1" id="KW-0472">Membrane</keyword>
<dbReference type="EMBL" id="VFOR01000002">
    <property type="protein sequence ID" value="TQL58289.1"/>
    <property type="molecule type" value="Genomic_DNA"/>
</dbReference>